<dbReference type="GO" id="GO:0006397">
    <property type="term" value="P:mRNA processing"/>
    <property type="evidence" value="ECO:0007669"/>
    <property type="project" value="UniProtKB-KW"/>
</dbReference>
<feature type="transmembrane region" description="Helical" evidence="10">
    <location>
        <begin position="1955"/>
        <end position="1975"/>
    </location>
</feature>
<dbReference type="GO" id="GO:0016787">
    <property type="term" value="F:hydrolase activity"/>
    <property type="evidence" value="ECO:0007669"/>
    <property type="project" value="UniProtKB-KW"/>
</dbReference>
<dbReference type="GO" id="GO:0003724">
    <property type="term" value="F:RNA helicase activity"/>
    <property type="evidence" value="ECO:0007669"/>
    <property type="project" value="UniProtKB-EC"/>
</dbReference>
<keyword evidence="4" id="KW-0378">Hydrolase</keyword>
<dbReference type="VEuPathDB" id="FungiDB:H257_11724"/>
<evidence type="ECO:0000256" key="9">
    <source>
        <dbReference type="SAM" id="MobiDB-lite"/>
    </source>
</evidence>
<dbReference type="Pfam" id="PF21010">
    <property type="entry name" value="HA2_C"/>
    <property type="match status" value="1"/>
</dbReference>
<dbReference type="GO" id="GO:0003723">
    <property type="term" value="F:RNA binding"/>
    <property type="evidence" value="ECO:0007669"/>
    <property type="project" value="TreeGrafter"/>
</dbReference>
<dbReference type="Proteomes" id="UP000285430">
    <property type="component" value="Unassembled WGS sequence"/>
</dbReference>
<dbReference type="Gene3D" id="3.40.50.300">
    <property type="entry name" value="P-loop containing nucleotide triphosphate hydrolases"/>
    <property type="match status" value="2"/>
</dbReference>
<evidence type="ECO:0000313" key="14">
    <source>
        <dbReference type="EMBL" id="RHZ12217.1"/>
    </source>
</evidence>
<dbReference type="PANTHER" id="PTHR18934:SF109">
    <property type="entry name" value="ATP-DEPENDENT RNA HELICASE DHX15 HOMOLOG"/>
    <property type="match status" value="1"/>
</dbReference>
<dbReference type="InterPro" id="IPR011545">
    <property type="entry name" value="DEAD/DEAH_box_helicase_dom"/>
</dbReference>
<feature type="transmembrane region" description="Helical" evidence="10">
    <location>
        <begin position="1879"/>
        <end position="1900"/>
    </location>
</feature>
<dbReference type="Gene3D" id="1.20.120.1080">
    <property type="match status" value="1"/>
</dbReference>
<keyword evidence="5" id="KW-0347">Helicase</keyword>
<evidence type="ECO:0000256" key="6">
    <source>
        <dbReference type="ARBA" id="ARBA00022840"/>
    </source>
</evidence>
<dbReference type="InterPro" id="IPR027417">
    <property type="entry name" value="P-loop_NTPase"/>
</dbReference>
<sequence>MSRKNRVDIGDLNAPAKKAKTDSSSLGGEDPPAVNPLTGALYSNKFKSLYAKRRTLPVYQFLKEIQDDVRKNQVVVVEGETGSGKTTQIPQFLVQAGYTDNGKIVACTQPRRVAAMSIAKRVSEEMDVVLGQQVGYTIRFEDVTSDKTLLRFMTDGMLLQHAMNDPLLSKYSVIILDEAHDRTLSTDILMGLLKEVLVKRPDLKVVVMSATLDALKFQTYFDNAPLVRVPGRMHHVDVFYTPEPQRDYVEAAVRTAVQIHLCEPEGDILLFLTGQEEIDTAVRQITAECHALDQSKVGPVEVYPLYSTLPPAQQQRIFNAAPSPAFPGGPPGRKIVVATNIAETSLTIDGIVYVIDPGFSKQKVYNPRIRISSLLVSPISRASAQQRAGRAGRTRPGKCFRLYTERAFKSDLQEQTYPEILCSEMSTVVLTLKKLGIDDLVHFDFMDPPAPETLMRALEMLNYLGALDDEGDLTELGGQMAMLPVEPQLAKMLLTSGSYNCVSEVATIAAMLTSGSEPFVRPKAEGKAADEAKSQFAHIDGDHCTLLNVFHAYKLNHEDKNWTYENYLNFRALQSASNVREQLLRNMQRLGLHARQGDMQASDYYENIRKCIAAGFFMQVAHKRSTGGYLTVKDNQEVHLHPSCVLDDKPEWVLYNEFVLTSKNYIRLNTRIKGEWLVELAPHYYDLENFPACEAKKELEALYRRLHAKLQHLYCVWESAKDVVLQTTVGTSVYPPKCRVHLSWLIHGSFHMTSNSSISVTSLDLTALDLFMDDASLLTIEESVAVNASRKFRLDQDATIISGGSWPGHSGGHVNVTTSSFILHGEIRASGGEGICIDGKCTPGGNGGLVTLLYTSVATETGSIVVSGGANPLGSAAAPSSDLTEHDDTAADDALYFPSDCLSGAAGQVLRIFASNKGVVDGYLVISNGFNGPTSSTSHHTQRRCAAVVFDTDSIDPSVKRVLIEGESLVRFEGSTWGLHGDSELIIEDATLVGMSNSPLRIMVNQLVVRGTSILHASAGLLVSADIVSIDYGATVSWTNSATSIFKVADGVQISGNITTTTPSLNDTDTADGYLVIQSGGNLVVDGMIATSSLFAASRTNMLLTGARIQTHGRATQASLTYPPCSDAVYANPQLLNYSLVLASQGSIDLGQYPKPTSVTGSSILLCSNQSIRVGHKSVVSSSGLGFSANHGLGAGDCTTNGGGGGGGGYGGDGGDSVQLLLQSHAASTVHADGGVAYGSRSSTGFLGSGGGCVDGGSGGGLVMLGAVRIELNGSVVANGQSGRAARSGGGSGGYIGLTISNGIVGSGHLSASGGNATCSQDGLSHTNLSSWICGGGGGGGRLRLLGCQNFSDCTTSFSGTYSVMGGRPDKVKAPIAGIGTYFGFPCPPGYGGLMCRVCSVGTYKQERGSSECLACTNGPSNAHFTLNGSTSSECVWSCDPGYTGIHCLSPLDDFFDMFGGKVVFLMVAVGTLGAIVAMGYLCKRDPYTPDKSKDHLLVPKRPWYQLRLARLVWPRVSYPKLQENELKIHMARIYLTGNNTQEAPLTLHPDVPRGLEQVLDKDKYKNLADHVNSILAFSTGGSVLFNITRFLFYPLATDVMLFRRHKKFNALKRWMSKYNHECMLGPRSRAMANAIKLGYCTDYSLAYIELLYVENNPSKCMPRQLVGKPRLPLVLLFAGLGSYESPLYLDPNDLLVRSLPQSPELTAFIDEAWIEIIADLNAMLRVVNLADKSLRGLIDVATFCEHKNGHHLRQSNSFKTTPSLGGLRMQLGRFFPGDKDHDRWGLFVTCVGIQTSVQALLETPNVWSPTKQQYSGSRGGWDAAIDDTLPIPGILLNAEALEDRQSHVVTSNRRGVLWPASIVCPSNVMKPGTVSQSWLIYMSIIVSILLDLATTLGMLVNLKCVKNGTEVRACTNSVLWPVLLIYPLAIVFAPVTGLVTLATSSPTFGRKYGLWNACSLVNIAVAIIICYAKSDMLVAPYVTRPLPLFPAAALVFKLVQAGLVDYYIADMESTRRRRGWRGLMKRRDSDSSTPPTSP</sequence>
<evidence type="ECO:0000313" key="16">
    <source>
        <dbReference type="Proteomes" id="UP000285712"/>
    </source>
</evidence>
<evidence type="ECO:0000256" key="2">
    <source>
        <dbReference type="ARBA" id="ARBA00022664"/>
    </source>
</evidence>
<name>A0A3R6YEX6_APHAT</name>
<dbReference type="VEuPathDB" id="FungiDB:H257_11726"/>
<dbReference type="Pfam" id="PF04408">
    <property type="entry name" value="WHD_HA2"/>
    <property type="match status" value="1"/>
</dbReference>
<feature type="transmembrane region" description="Helical" evidence="10">
    <location>
        <begin position="1463"/>
        <end position="1483"/>
    </location>
</feature>
<reference evidence="15 16" key="1">
    <citation type="submission" date="2018-08" db="EMBL/GenBank/DDBJ databases">
        <title>Aphanomyces genome sequencing and annotation.</title>
        <authorList>
            <person name="Minardi D."/>
            <person name="Oidtmann B."/>
            <person name="Van Der Giezen M."/>
            <person name="Studholme D.J."/>
        </authorList>
    </citation>
    <scope>NUCLEOTIDE SEQUENCE [LARGE SCALE GENOMIC DNA]</scope>
    <source>
        <strain evidence="14 15">Da</strain>
        <strain evidence="13 16">Sv</strain>
    </source>
</reference>
<dbReference type="Pfam" id="PF00271">
    <property type="entry name" value="Helicase_C"/>
    <property type="match status" value="1"/>
</dbReference>
<dbReference type="Gene3D" id="2.10.50.10">
    <property type="entry name" value="Tumor Necrosis Factor Receptor, subunit A, domain 2"/>
    <property type="match status" value="1"/>
</dbReference>
<dbReference type="InterPro" id="IPR001650">
    <property type="entry name" value="Helicase_C-like"/>
</dbReference>
<dbReference type="SUPFAM" id="SSF52540">
    <property type="entry name" value="P-loop containing nucleoside triphosphate hydrolases"/>
    <property type="match status" value="1"/>
</dbReference>
<dbReference type="InterPro" id="IPR048333">
    <property type="entry name" value="HA2_WH"/>
</dbReference>
<dbReference type="CDD" id="cd18791">
    <property type="entry name" value="SF2_C_RHA"/>
    <property type="match status" value="1"/>
</dbReference>
<dbReference type="PROSITE" id="PS51192">
    <property type="entry name" value="HELICASE_ATP_BIND_1"/>
    <property type="match status" value="1"/>
</dbReference>
<dbReference type="FunFam" id="3.40.50.300:FF:000007">
    <property type="entry name" value="Pre-mRNA-splicing factor ATP-dependent RNA helicase"/>
    <property type="match status" value="1"/>
</dbReference>
<feature type="transmembrane region" description="Helical" evidence="10">
    <location>
        <begin position="1920"/>
        <end position="1943"/>
    </location>
</feature>
<protein>
    <recommendedName>
        <fullName evidence="1">RNA helicase</fullName>
        <ecNumber evidence="1">3.6.4.13</ecNumber>
    </recommendedName>
</protein>
<keyword evidence="3" id="KW-0547">Nucleotide-binding</keyword>
<accession>A0A3R6YEX6</accession>
<keyword evidence="10" id="KW-0472">Membrane</keyword>
<evidence type="ECO:0000256" key="4">
    <source>
        <dbReference type="ARBA" id="ARBA00022801"/>
    </source>
</evidence>
<evidence type="ECO:0000256" key="1">
    <source>
        <dbReference type="ARBA" id="ARBA00012552"/>
    </source>
</evidence>
<evidence type="ECO:0000313" key="13">
    <source>
        <dbReference type="EMBL" id="RHY81415.1"/>
    </source>
</evidence>
<keyword evidence="2" id="KW-0507">mRNA processing</keyword>
<dbReference type="SMART" id="SM00382">
    <property type="entry name" value="AAA"/>
    <property type="match status" value="1"/>
</dbReference>
<keyword evidence="7" id="KW-0508">mRNA splicing</keyword>
<dbReference type="EMBL" id="QUTG01008142">
    <property type="protein sequence ID" value="RHY81415.1"/>
    <property type="molecule type" value="Genomic_DNA"/>
</dbReference>
<evidence type="ECO:0000256" key="8">
    <source>
        <dbReference type="ARBA" id="ARBA00047984"/>
    </source>
</evidence>
<dbReference type="InterPro" id="IPR058316">
    <property type="entry name" value="DUF8003"/>
</dbReference>
<keyword evidence="10" id="KW-1133">Transmembrane helix</keyword>
<dbReference type="SMART" id="SM00490">
    <property type="entry name" value="HELICc"/>
    <property type="match status" value="1"/>
</dbReference>
<dbReference type="InterPro" id="IPR009030">
    <property type="entry name" value="Growth_fac_rcpt_cys_sf"/>
</dbReference>
<keyword evidence="10" id="KW-0812">Transmembrane</keyword>
<dbReference type="InterPro" id="IPR003593">
    <property type="entry name" value="AAA+_ATPase"/>
</dbReference>
<dbReference type="Proteomes" id="UP000285712">
    <property type="component" value="Unassembled WGS sequence"/>
</dbReference>
<evidence type="ECO:0000313" key="15">
    <source>
        <dbReference type="Proteomes" id="UP000285430"/>
    </source>
</evidence>
<dbReference type="SMART" id="SM00487">
    <property type="entry name" value="DEXDc"/>
    <property type="match status" value="1"/>
</dbReference>
<dbReference type="SUPFAM" id="SSF57184">
    <property type="entry name" value="Growth factor receptor domain"/>
    <property type="match status" value="1"/>
</dbReference>
<comment type="catalytic activity">
    <reaction evidence="8">
        <text>ATP + H2O = ADP + phosphate + H(+)</text>
        <dbReference type="Rhea" id="RHEA:13065"/>
        <dbReference type="ChEBI" id="CHEBI:15377"/>
        <dbReference type="ChEBI" id="CHEBI:15378"/>
        <dbReference type="ChEBI" id="CHEBI:30616"/>
        <dbReference type="ChEBI" id="CHEBI:43474"/>
        <dbReference type="ChEBI" id="CHEBI:456216"/>
        <dbReference type="EC" id="3.6.4.13"/>
    </reaction>
</comment>
<gene>
    <name evidence="13" type="ORF">DYB35_008528</name>
    <name evidence="14" type="ORF">DYB37_008949</name>
</gene>
<dbReference type="PANTHER" id="PTHR18934">
    <property type="entry name" value="ATP-DEPENDENT RNA HELICASE"/>
    <property type="match status" value="1"/>
</dbReference>
<evidence type="ECO:0000256" key="7">
    <source>
        <dbReference type="ARBA" id="ARBA00023187"/>
    </source>
</evidence>
<dbReference type="EC" id="3.6.4.13" evidence="1"/>
<evidence type="ECO:0000259" key="11">
    <source>
        <dbReference type="PROSITE" id="PS51192"/>
    </source>
</evidence>
<feature type="domain" description="Helicase ATP-binding" evidence="11">
    <location>
        <begin position="66"/>
        <end position="230"/>
    </location>
</feature>
<organism evidence="14 15">
    <name type="scientific">Aphanomyces astaci</name>
    <name type="common">Crayfish plague agent</name>
    <dbReference type="NCBI Taxonomy" id="112090"/>
    <lineage>
        <taxon>Eukaryota</taxon>
        <taxon>Sar</taxon>
        <taxon>Stramenopiles</taxon>
        <taxon>Oomycota</taxon>
        <taxon>Saprolegniomycetes</taxon>
        <taxon>Saprolegniales</taxon>
        <taxon>Verrucalvaceae</taxon>
        <taxon>Aphanomyces</taxon>
    </lineage>
</organism>
<dbReference type="EMBL" id="QUTH01004781">
    <property type="protein sequence ID" value="RHZ12217.1"/>
    <property type="molecule type" value="Genomic_DNA"/>
</dbReference>
<evidence type="ECO:0000256" key="10">
    <source>
        <dbReference type="SAM" id="Phobius"/>
    </source>
</evidence>
<dbReference type="Pfam" id="PF07717">
    <property type="entry name" value="OB_NTP_bind"/>
    <property type="match status" value="1"/>
</dbReference>
<feature type="domain" description="Helicase C-terminal" evidence="12">
    <location>
        <begin position="256"/>
        <end position="436"/>
    </location>
</feature>
<evidence type="ECO:0000256" key="3">
    <source>
        <dbReference type="ARBA" id="ARBA00022741"/>
    </source>
</evidence>
<keyword evidence="6" id="KW-0067">ATP-binding</keyword>
<comment type="caution">
    <text evidence="14">The sequence shown here is derived from an EMBL/GenBank/DDBJ whole genome shotgun (WGS) entry which is preliminary data.</text>
</comment>
<feature type="region of interest" description="Disordered" evidence="9">
    <location>
        <begin position="1"/>
        <end position="33"/>
    </location>
</feature>
<dbReference type="InterPro" id="IPR007502">
    <property type="entry name" value="Helicase-assoc_dom"/>
</dbReference>
<dbReference type="InterPro" id="IPR011709">
    <property type="entry name" value="DEAD-box_helicase_OB_fold"/>
</dbReference>
<proteinExistence type="predicted"/>
<evidence type="ECO:0000259" key="12">
    <source>
        <dbReference type="PROSITE" id="PS51194"/>
    </source>
</evidence>
<dbReference type="Pfam" id="PF26010">
    <property type="entry name" value="DUF8003"/>
    <property type="match status" value="1"/>
</dbReference>
<dbReference type="PROSITE" id="PS51194">
    <property type="entry name" value="HELICASE_CTER"/>
    <property type="match status" value="1"/>
</dbReference>
<dbReference type="GO" id="GO:0008380">
    <property type="term" value="P:RNA splicing"/>
    <property type="evidence" value="ECO:0007669"/>
    <property type="project" value="UniProtKB-KW"/>
</dbReference>
<dbReference type="Pfam" id="PF00270">
    <property type="entry name" value="DEAD"/>
    <property type="match status" value="1"/>
</dbReference>
<dbReference type="GO" id="GO:0005524">
    <property type="term" value="F:ATP binding"/>
    <property type="evidence" value="ECO:0007669"/>
    <property type="project" value="UniProtKB-KW"/>
</dbReference>
<dbReference type="InterPro" id="IPR014001">
    <property type="entry name" value="Helicase_ATP-bd"/>
</dbReference>
<dbReference type="FunFam" id="3.40.50.300:FF:001148">
    <property type="entry name" value="Pre-mRNA-splicing factor ATP-dependent RNA helicase DHX15/PRP43"/>
    <property type="match status" value="1"/>
</dbReference>
<dbReference type="SMART" id="SM00847">
    <property type="entry name" value="HA2"/>
    <property type="match status" value="1"/>
</dbReference>
<evidence type="ECO:0000256" key="5">
    <source>
        <dbReference type="ARBA" id="ARBA00022806"/>
    </source>
</evidence>